<dbReference type="AlphaFoldDB" id="A0AAX4J995"/>
<organism evidence="1 2">
    <name type="scientific">Vairimorpha necatrix</name>
    <dbReference type="NCBI Taxonomy" id="6039"/>
    <lineage>
        <taxon>Eukaryota</taxon>
        <taxon>Fungi</taxon>
        <taxon>Fungi incertae sedis</taxon>
        <taxon>Microsporidia</taxon>
        <taxon>Nosematidae</taxon>
        <taxon>Vairimorpha</taxon>
    </lineage>
</organism>
<sequence length="104" mass="12559">MLEYFLLIIDFGHGNDNLEFIPWREWKYQQKEENVNQHFENNDLNNRGSQSIDENFSVQKCKTTTNGKLFLENSQSIPLNKIKKFVYYMKQYSIQNNDMLRNID</sequence>
<evidence type="ECO:0000313" key="1">
    <source>
        <dbReference type="EMBL" id="WUR02501.1"/>
    </source>
</evidence>
<dbReference type="GeneID" id="90540318"/>
<evidence type="ECO:0000313" key="2">
    <source>
        <dbReference type="Proteomes" id="UP001334084"/>
    </source>
</evidence>
<name>A0AAX4J995_9MICR</name>
<dbReference type="EMBL" id="CP142727">
    <property type="protein sequence ID" value="WUR02501.1"/>
    <property type="molecule type" value="Genomic_DNA"/>
</dbReference>
<keyword evidence="2" id="KW-1185">Reference proteome</keyword>
<reference evidence="1" key="1">
    <citation type="journal article" date="2024" name="BMC Genomics">
        <title>Functional annotation of a divergent genome using sequence and structure-based similarity.</title>
        <authorList>
            <person name="Svedberg D."/>
            <person name="Winiger R.R."/>
            <person name="Berg A."/>
            <person name="Sharma H."/>
            <person name="Tellgren-Roth C."/>
            <person name="Debrunner-Vossbrinck B.A."/>
            <person name="Vossbrinck C.R."/>
            <person name="Barandun J."/>
        </authorList>
    </citation>
    <scope>NUCLEOTIDE SEQUENCE</scope>
    <source>
        <strain evidence="1">Illinois isolate</strain>
    </source>
</reference>
<dbReference type="RefSeq" id="XP_065328646.1">
    <property type="nucleotide sequence ID" value="XM_065472574.1"/>
</dbReference>
<proteinExistence type="predicted"/>
<accession>A0AAX4J995</accession>
<dbReference type="KEGG" id="vnx:VNE69_02028"/>
<dbReference type="Proteomes" id="UP001334084">
    <property type="component" value="Chromosome 2"/>
</dbReference>
<protein>
    <submittedName>
        <fullName evidence="1">Uncharacterized protein</fullName>
    </submittedName>
</protein>
<gene>
    <name evidence="1" type="ORF">VNE69_02028</name>
</gene>